<gene>
    <name evidence="2" type="ORF">JKL49_02160</name>
</gene>
<evidence type="ECO:0000313" key="2">
    <source>
        <dbReference type="EMBL" id="QQZ50456.1"/>
    </source>
</evidence>
<dbReference type="AlphaFoldDB" id="A0A974P388"/>
<accession>A0A974P388</accession>
<proteinExistence type="predicted"/>
<protein>
    <submittedName>
        <fullName evidence="2">Uncharacterized protein</fullName>
    </submittedName>
</protein>
<sequence length="105" mass="10855">MVPGAQPDRGPGGLSLGAQAFRLNGWAMLQCRVAVAGALEDCQVLAQEPRRLGFGAAGLKVAGSYRLDPDLMAQGRRATGSTCRPSSASRARPRLSPCGPARPAP</sequence>
<dbReference type="EMBL" id="CP068570">
    <property type="protein sequence ID" value="QQZ50456.1"/>
    <property type="molecule type" value="Genomic_DNA"/>
</dbReference>
<name>A0A974P388_9CAUL</name>
<organism evidence="2">
    <name type="scientific">Phenylobacterium glaciei</name>
    <dbReference type="NCBI Taxonomy" id="2803784"/>
    <lineage>
        <taxon>Bacteria</taxon>
        <taxon>Pseudomonadati</taxon>
        <taxon>Pseudomonadota</taxon>
        <taxon>Alphaproteobacteria</taxon>
        <taxon>Caulobacterales</taxon>
        <taxon>Caulobacteraceae</taxon>
        <taxon>Phenylobacterium</taxon>
    </lineage>
</organism>
<evidence type="ECO:0000256" key="1">
    <source>
        <dbReference type="SAM" id="MobiDB-lite"/>
    </source>
</evidence>
<feature type="region of interest" description="Disordered" evidence="1">
    <location>
        <begin position="76"/>
        <end position="105"/>
    </location>
</feature>
<reference evidence="2" key="1">
    <citation type="submission" date="2021-01" db="EMBL/GenBank/DDBJ databases">
        <title>Genome sequence of Phenylobacterium sp. 20VBR1 isolated from a valley glaceir, Ny-Alesund, Svalbard.</title>
        <authorList>
            <person name="Thomas F.A."/>
            <person name="Krishnan K.P."/>
            <person name="Sinha R.K."/>
        </authorList>
    </citation>
    <scope>NUCLEOTIDE SEQUENCE</scope>
    <source>
        <strain evidence="2">20VBR1</strain>
    </source>
</reference>
<feature type="compositionally biased region" description="Low complexity" evidence="1">
    <location>
        <begin position="84"/>
        <end position="97"/>
    </location>
</feature>